<sequence length="158" mass="18433">MKPIRNFQPTDFSVGVAILVVIQLVFICLSYLSSSSIFPNILVLITLVSFIFLSIYGLFTFNSFYVHSKELFAYWLKIFFSFSTYFIFIFILFISIDIFLPKIILLIEPGFKSSESTLIDYLCIFLSSIIYLIFFTLIDKIFSKIHTEKSMNKTEKKI</sequence>
<evidence type="ECO:0000313" key="3">
    <source>
        <dbReference type="Proteomes" id="UP001304970"/>
    </source>
</evidence>
<organism evidence="2 3">
    <name type="scientific">Methanolapillus ohkumae</name>
    <dbReference type="NCBI Taxonomy" id="3028298"/>
    <lineage>
        <taxon>Archaea</taxon>
        <taxon>Methanobacteriati</taxon>
        <taxon>Methanobacteriota</taxon>
        <taxon>Stenosarchaea group</taxon>
        <taxon>Methanomicrobia</taxon>
        <taxon>Methanosarcinales</taxon>
        <taxon>Methanosarcinaceae</taxon>
        <taxon>Methanolapillus</taxon>
    </lineage>
</organism>
<keyword evidence="3" id="KW-1185">Reference proteome</keyword>
<dbReference type="Proteomes" id="UP001304970">
    <property type="component" value="Chromosome"/>
</dbReference>
<keyword evidence="1" id="KW-0472">Membrane</keyword>
<accession>A0AA96VG18</accession>
<dbReference type="AlphaFoldDB" id="A0AA96VG18"/>
<keyword evidence="1" id="KW-0812">Transmembrane</keyword>
<feature type="transmembrane region" description="Helical" evidence="1">
    <location>
        <begin position="118"/>
        <end position="138"/>
    </location>
</feature>
<keyword evidence="1" id="KW-1133">Transmembrane helix</keyword>
<name>A0AA96VG18_9EURY</name>
<feature type="transmembrane region" description="Helical" evidence="1">
    <location>
        <begin position="12"/>
        <end position="32"/>
    </location>
</feature>
<gene>
    <name evidence="2" type="ORF">MsAm2_16400</name>
</gene>
<feature type="transmembrane region" description="Helical" evidence="1">
    <location>
        <begin position="71"/>
        <end position="98"/>
    </location>
</feature>
<protein>
    <submittedName>
        <fullName evidence="2">Uncharacterized protein</fullName>
    </submittedName>
</protein>
<evidence type="ECO:0000256" key="1">
    <source>
        <dbReference type="SAM" id="Phobius"/>
    </source>
</evidence>
<feature type="transmembrane region" description="Helical" evidence="1">
    <location>
        <begin position="38"/>
        <end position="59"/>
    </location>
</feature>
<dbReference type="EMBL" id="CP131061">
    <property type="protein sequence ID" value="WNY27826.1"/>
    <property type="molecule type" value="Genomic_DNA"/>
</dbReference>
<evidence type="ECO:0000313" key="2">
    <source>
        <dbReference type="EMBL" id="WNY27826.1"/>
    </source>
</evidence>
<reference evidence="2 3" key="1">
    <citation type="submission" date="2023-07" db="EMBL/GenBank/DDBJ databases">
        <title>Closed genome sequence of Methanosarcinaceae archaeon Am2.</title>
        <authorList>
            <person name="Poehlein A."/>
            <person name="Protasov E."/>
            <person name="Platt K."/>
            <person name="Reeh H."/>
            <person name="Daniel R."/>
            <person name="Brune A."/>
        </authorList>
    </citation>
    <scope>NUCLEOTIDE SEQUENCE [LARGE SCALE GENOMIC DNA]</scope>
    <source>
        <strain evidence="2 3">Am2</strain>
    </source>
</reference>
<proteinExistence type="predicted"/>